<comment type="caution">
    <text evidence="2">The sequence shown here is derived from an EMBL/GenBank/DDBJ whole genome shotgun (WGS) entry which is preliminary data.</text>
</comment>
<dbReference type="RefSeq" id="WP_155092022.1">
    <property type="nucleotide sequence ID" value="NZ_WMJX01000012.1"/>
</dbReference>
<sequence length="324" mass="36883">MNKLNKLTVICLTLFLGIFAISCDNESVDPLLDNNKKVGKPVVYVNTDGVEDFFRENVVAKINAKGEMHFTLDAVKGEKKDVLTIMTKTFKQGNFPTNANRSTYLDRENNQYFSTIDIDRPTYITGFVTIDFINRSARVVSGSFDMRMIPVKPEGEDANVDPSIRSFQVKGTFENVPYEREESEYVDAQIDGAEFRNTNATLEENDTNYIVMGVGRDNVDQVLHFTFPKERAVVGEVIKMSEEGVDAYYFSEFGIKYTLDKEDEAMLKDAQIEIEEVEKFIEKVDGTEVERTVLKGSFDMKLKGVDEEKRVIQVKYGTFKVSKK</sequence>
<dbReference type="AlphaFoldDB" id="A0A6I3LK86"/>
<feature type="signal peptide" evidence="1">
    <location>
        <begin position="1"/>
        <end position="22"/>
    </location>
</feature>
<evidence type="ECO:0000313" key="3">
    <source>
        <dbReference type="Proteomes" id="UP000438760"/>
    </source>
</evidence>
<evidence type="ECO:0000256" key="1">
    <source>
        <dbReference type="SAM" id="SignalP"/>
    </source>
</evidence>
<gene>
    <name evidence="2" type="ORF">GJV76_07510</name>
</gene>
<dbReference type="OrthoDB" id="1447041at2"/>
<dbReference type="Proteomes" id="UP000438760">
    <property type="component" value="Unassembled WGS sequence"/>
</dbReference>
<proteinExistence type="predicted"/>
<name>A0A6I3LK86_9FLAO</name>
<feature type="chain" id="PRO_5026128358" evidence="1">
    <location>
        <begin position="23"/>
        <end position="324"/>
    </location>
</feature>
<reference evidence="2 3" key="1">
    <citation type="submission" date="2019-11" db="EMBL/GenBank/DDBJ databases">
        <title>Genome of Strain BIT-d1.</title>
        <authorList>
            <person name="Yang Y."/>
        </authorList>
    </citation>
    <scope>NUCLEOTIDE SEQUENCE [LARGE SCALE GENOMIC DNA]</scope>
    <source>
        <strain evidence="2 3">BIT-d1</strain>
    </source>
</reference>
<protein>
    <submittedName>
        <fullName evidence="2">Uncharacterized protein</fullName>
    </submittedName>
</protein>
<organism evidence="2 3">
    <name type="scientific">Myroides albus</name>
    <dbReference type="NCBI Taxonomy" id="2562892"/>
    <lineage>
        <taxon>Bacteria</taxon>
        <taxon>Pseudomonadati</taxon>
        <taxon>Bacteroidota</taxon>
        <taxon>Flavobacteriia</taxon>
        <taxon>Flavobacteriales</taxon>
        <taxon>Flavobacteriaceae</taxon>
        <taxon>Myroides</taxon>
    </lineage>
</organism>
<dbReference type="PROSITE" id="PS51257">
    <property type="entry name" value="PROKAR_LIPOPROTEIN"/>
    <property type="match status" value="1"/>
</dbReference>
<keyword evidence="3" id="KW-1185">Reference proteome</keyword>
<evidence type="ECO:0000313" key="2">
    <source>
        <dbReference type="EMBL" id="MTG97986.1"/>
    </source>
</evidence>
<accession>A0A6I3LK86</accession>
<keyword evidence="1" id="KW-0732">Signal</keyword>
<dbReference type="EMBL" id="WMJX01000012">
    <property type="protein sequence ID" value="MTG97986.1"/>
    <property type="molecule type" value="Genomic_DNA"/>
</dbReference>